<accession>A0A1J1HWX5</accession>
<feature type="region of interest" description="Disordered" evidence="1">
    <location>
        <begin position="19"/>
        <end position="47"/>
    </location>
</feature>
<reference evidence="2 3" key="1">
    <citation type="submission" date="2015-04" db="EMBL/GenBank/DDBJ databases">
        <authorList>
            <person name="Syromyatnikov M.Y."/>
            <person name="Popov V.N."/>
        </authorList>
    </citation>
    <scope>NUCLEOTIDE SEQUENCE [LARGE SCALE GENOMIC DNA]</scope>
</reference>
<protein>
    <submittedName>
        <fullName evidence="2">CLUMA_CG006128, isoform A</fullName>
    </submittedName>
</protein>
<dbReference type="AlphaFoldDB" id="A0A1J1HWX5"/>
<evidence type="ECO:0000256" key="1">
    <source>
        <dbReference type="SAM" id="MobiDB-lite"/>
    </source>
</evidence>
<keyword evidence="3" id="KW-1185">Reference proteome</keyword>
<dbReference type="Proteomes" id="UP000183832">
    <property type="component" value="Unassembled WGS sequence"/>
</dbReference>
<evidence type="ECO:0000313" key="3">
    <source>
        <dbReference type="Proteomes" id="UP000183832"/>
    </source>
</evidence>
<name>A0A1J1HWX5_9DIPT</name>
<gene>
    <name evidence="2" type="ORF">CLUMA_CG006128</name>
</gene>
<organism evidence="2 3">
    <name type="scientific">Clunio marinus</name>
    <dbReference type="NCBI Taxonomy" id="568069"/>
    <lineage>
        <taxon>Eukaryota</taxon>
        <taxon>Metazoa</taxon>
        <taxon>Ecdysozoa</taxon>
        <taxon>Arthropoda</taxon>
        <taxon>Hexapoda</taxon>
        <taxon>Insecta</taxon>
        <taxon>Pterygota</taxon>
        <taxon>Neoptera</taxon>
        <taxon>Endopterygota</taxon>
        <taxon>Diptera</taxon>
        <taxon>Nematocera</taxon>
        <taxon>Chironomoidea</taxon>
        <taxon>Chironomidae</taxon>
        <taxon>Clunio</taxon>
    </lineage>
</organism>
<proteinExistence type="predicted"/>
<dbReference type="EMBL" id="CVRI01000031">
    <property type="protein sequence ID" value="CRK92576.1"/>
    <property type="molecule type" value="Genomic_DNA"/>
</dbReference>
<evidence type="ECO:0000313" key="2">
    <source>
        <dbReference type="EMBL" id="CRK92576.1"/>
    </source>
</evidence>
<sequence>MTRSGIDMVTMRNVKLTRHDSRWQSSRQEAFNKAAERSDSGQRSRWGGKRQKVEHFVNCFMFARNNEDSSMMLLQ</sequence>